<dbReference type="OrthoDB" id="3055171at2759"/>
<dbReference type="Proteomes" id="UP001148786">
    <property type="component" value="Unassembled WGS sequence"/>
</dbReference>
<reference evidence="2" key="1">
    <citation type="submission" date="2022-07" db="EMBL/GenBank/DDBJ databases">
        <title>Genome Sequence of Agrocybe chaxingu.</title>
        <authorList>
            <person name="Buettner E."/>
        </authorList>
    </citation>
    <scope>NUCLEOTIDE SEQUENCE</scope>
    <source>
        <strain evidence="2">MP-N11</strain>
    </source>
</reference>
<keyword evidence="3" id="KW-1185">Reference proteome</keyword>
<evidence type="ECO:0000313" key="3">
    <source>
        <dbReference type="Proteomes" id="UP001148786"/>
    </source>
</evidence>
<protein>
    <submittedName>
        <fullName evidence="2">Uncharacterized protein</fullName>
    </submittedName>
</protein>
<organism evidence="2 3">
    <name type="scientific">Agrocybe chaxingu</name>
    <dbReference type="NCBI Taxonomy" id="84603"/>
    <lineage>
        <taxon>Eukaryota</taxon>
        <taxon>Fungi</taxon>
        <taxon>Dikarya</taxon>
        <taxon>Basidiomycota</taxon>
        <taxon>Agaricomycotina</taxon>
        <taxon>Agaricomycetes</taxon>
        <taxon>Agaricomycetidae</taxon>
        <taxon>Agaricales</taxon>
        <taxon>Agaricineae</taxon>
        <taxon>Strophariaceae</taxon>
        <taxon>Agrocybe</taxon>
    </lineage>
</organism>
<evidence type="ECO:0000256" key="1">
    <source>
        <dbReference type="SAM" id="MobiDB-lite"/>
    </source>
</evidence>
<dbReference type="AlphaFoldDB" id="A0A9W8MTW1"/>
<name>A0A9W8MTW1_9AGAR</name>
<feature type="compositionally biased region" description="Basic and acidic residues" evidence="1">
    <location>
        <begin position="303"/>
        <end position="316"/>
    </location>
</feature>
<sequence>MLQPSDPFYSSLKAILEGRCNPTVLSPTKEIVNSPQESPLTFHDRHLAKDLALEQIIALPLLHQSLSKLCEAAVEAFLQSGHKFQPYGNNLVPGVPHRPVHTAAVFIFDDDSIRDNPFALHGWLQISYNATWKKMYFTDKLDVFLDPALKDKLEDLARRYPELALWQIFGRSPLALRLLKSVERDRKFSWEVPRTGGARTNAKTQRSRDANLGASGFQLTYNQAWARATLKDATFIIFNCGSHERVGIRHRETQTLFLSEPIDTVRVGYRKCHIGLYLAIVHDVLERQKMAKEEETATTTLKRTQDCLDDKEEVATKRRKTSAPPPAEDFE</sequence>
<feature type="region of interest" description="Disordered" evidence="1">
    <location>
        <begin position="293"/>
        <end position="331"/>
    </location>
</feature>
<gene>
    <name evidence="2" type="ORF">NLJ89_g9083</name>
</gene>
<accession>A0A9W8MTW1</accession>
<dbReference type="EMBL" id="JANKHO010001343">
    <property type="protein sequence ID" value="KAJ3502001.1"/>
    <property type="molecule type" value="Genomic_DNA"/>
</dbReference>
<comment type="caution">
    <text evidence="2">The sequence shown here is derived from an EMBL/GenBank/DDBJ whole genome shotgun (WGS) entry which is preliminary data.</text>
</comment>
<proteinExistence type="predicted"/>
<evidence type="ECO:0000313" key="2">
    <source>
        <dbReference type="EMBL" id="KAJ3502001.1"/>
    </source>
</evidence>